<gene>
    <name evidence="4" type="ORF">A2V49_02280</name>
</gene>
<feature type="domain" description="Glycosyltransferase subfamily 4-like N-terminal" evidence="3">
    <location>
        <begin position="23"/>
        <end position="192"/>
    </location>
</feature>
<sequence length="386" mass="45054">MYKKIKIVMITSLQPYSNYSRFLCQNIDKNKVDLIVYSENNKKNLKIENCGNIKLLLDRSIFIYFRIIKELLNDKPDIVHLQYELNMYGGIFVNLIFPFFLIILKILRFKVLVTMHSVVDGKIINKDFVKLFRGDNSKIPASLLKIYFYYSHFFIAKISNLVIVHTNILKNILSNEYSISKKKIFVIHMGVPIMFDKYKNNNKNYFFYFGYIVRRKGLENMILGFKKFLDKSKNNKRFKLLLSGGVIKGQEFAKTEFQNLIKKINVKNNVKLLGFLDKDEIHEYCRNAYSCVMPAVITISASGPLSMVFGHGKLCIASKVGNFKEEIIHMHDGYLIANNKWDKAFEYVANNKKFVIKAEKNVKIKALERSWANAACKNIKIYEKLL</sequence>
<protein>
    <recommendedName>
        <fullName evidence="6">Glycosyl transferase family 1 domain-containing protein</fullName>
    </recommendedName>
</protein>
<dbReference type="PANTHER" id="PTHR12526">
    <property type="entry name" value="GLYCOSYLTRANSFERASE"/>
    <property type="match status" value="1"/>
</dbReference>
<evidence type="ECO:0000313" key="4">
    <source>
        <dbReference type="EMBL" id="OGC45108.1"/>
    </source>
</evidence>
<dbReference type="EMBL" id="MEUV01000052">
    <property type="protein sequence ID" value="OGC45108.1"/>
    <property type="molecule type" value="Genomic_DNA"/>
</dbReference>
<dbReference type="Gene3D" id="3.40.50.2000">
    <property type="entry name" value="Glycogen Phosphorylase B"/>
    <property type="match status" value="2"/>
</dbReference>
<accession>A0A1F4UJF5</accession>
<keyword evidence="1" id="KW-0472">Membrane</keyword>
<dbReference type="Pfam" id="PF13439">
    <property type="entry name" value="Glyco_transf_4"/>
    <property type="match status" value="1"/>
</dbReference>
<keyword evidence="1" id="KW-0812">Transmembrane</keyword>
<dbReference type="Pfam" id="PF00534">
    <property type="entry name" value="Glycos_transf_1"/>
    <property type="match status" value="1"/>
</dbReference>
<evidence type="ECO:0000256" key="1">
    <source>
        <dbReference type="SAM" id="Phobius"/>
    </source>
</evidence>
<evidence type="ECO:0008006" key="6">
    <source>
        <dbReference type="Google" id="ProtNLM"/>
    </source>
</evidence>
<evidence type="ECO:0000313" key="5">
    <source>
        <dbReference type="Proteomes" id="UP000178615"/>
    </source>
</evidence>
<dbReference type="CDD" id="cd03801">
    <property type="entry name" value="GT4_PimA-like"/>
    <property type="match status" value="1"/>
</dbReference>
<feature type="transmembrane region" description="Helical" evidence="1">
    <location>
        <begin position="87"/>
        <end position="107"/>
    </location>
</feature>
<proteinExistence type="predicted"/>
<dbReference type="GO" id="GO:0016757">
    <property type="term" value="F:glycosyltransferase activity"/>
    <property type="evidence" value="ECO:0007669"/>
    <property type="project" value="InterPro"/>
</dbReference>
<evidence type="ECO:0000259" key="2">
    <source>
        <dbReference type="Pfam" id="PF00534"/>
    </source>
</evidence>
<keyword evidence="1" id="KW-1133">Transmembrane helix</keyword>
<dbReference type="AlphaFoldDB" id="A0A1F4UJF5"/>
<dbReference type="Proteomes" id="UP000178615">
    <property type="component" value="Unassembled WGS sequence"/>
</dbReference>
<dbReference type="SUPFAM" id="SSF53756">
    <property type="entry name" value="UDP-Glycosyltransferase/glycogen phosphorylase"/>
    <property type="match status" value="1"/>
</dbReference>
<dbReference type="InterPro" id="IPR028098">
    <property type="entry name" value="Glyco_trans_4-like_N"/>
</dbReference>
<reference evidence="4 5" key="1">
    <citation type="journal article" date="2016" name="Nat. Commun.">
        <title>Thousands of microbial genomes shed light on interconnected biogeochemical processes in an aquifer system.</title>
        <authorList>
            <person name="Anantharaman K."/>
            <person name="Brown C.T."/>
            <person name="Hug L.A."/>
            <person name="Sharon I."/>
            <person name="Castelle C.J."/>
            <person name="Probst A.J."/>
            <person name="Thomas B.C."/>
            <person name="Singh A."/>
            <person name="Wilkins M.J."/>
            <person name="Karaoz U."/>
            <person name="Brodie E.L."/>
            <person name="Williams K.H."/>
            <person name="Hubbard S.S."/>
            <person name="Banfield J.F."/>
        </authorList>
    </citation>
    <scope>NUCLEOTIDE SEQUENCE [LARGE SCALE GENOMIC DNA]</scope>
</reference>
<dbReference type="InterPro" id="IPR001296">
    <property type="entry name" value="Glyco_trans_1"/>
</dbReference>
<comment type="caution">
    <text evidence="4">The sequence shown here is derived from an EMBL/GenBank/DDBJ whole genome shotgun (WGS) entry which is preliminary data.</text>
</comment>
<organism evidence="4 5">
    <name type="scientific">candidate division WWE3 bacterium RBG_19FT_COMBO_34_6</name>
    <dbReference type="NCBI Taxonomy" id="1802612"/>
    <lineage>
        <taxon>Bacteria</taxon>
        <taxon>Katanobacteria</taxon>
    </lineage>
</organism>
<name>A0A1F4UJF5_UNCKA</name>
<feature type="domain" description="Glycosyl transferase family 1" evidence="2">
    <location>
        <begin position="196"/>
        <end position="348"/>
    </location>
</feature>
<evidence type="ECO:0000259" key="3">
    <source>
        <dbReference type="Pfam" id="PF13439"/>
    </source>
</evidence>